<reference evidence="1 2" key="1">
    <citation type="journal article" date="2019" name="Emerg. Microbes Infect.">
        <title>Comprehensive subspecies identification of 175 nontuberculous mycobacteria species based on 7547 genomic profiles.</title>
        <authorList>
            <person name="Matsumoto Y."/>
            <person name="Kinjo T."/>
            <person name="Motooka D."/>
            <person name="Nabeya D."/>
            <person name="Jung N."/>
            <person name="Uechi K."/>
            <person name="Horii T."/>
            <person name="Iida T."/>
            <person name="Fujita J."/>
            <person name="Nakamura S."/>
        </authorList>
    </citation>
    <scope>NUCLEOTIDE SEQUENCE [LARGE SCALE GENOMIC DNA]</scope>
    <source>
        <strain evidence="1 2">JCM 17783</strain>
    </source>
</reference>
<proteinExistence type="predicted"/>
<protein>
    <submittedName>
        <fullName evidence="1">Uncharacterized protein</fullName>
    </submittedName>
</protein>
<organism evidence="1 2">
    <name type="scientific">Mycobacterium stomatepiae</name>
    <dbReference type="NCBI Taxonomy" id="470076"/>
    <lineage>
        <taxon>Bacteria</taxon>
        <taxon>Bacillati</taxon>
        <taxon>Actinomycetota</taxon>
        <taxon>Actinomycetes</taxon>
        <taxon>Mycobacteriales</taxon>
        <taxon>Mycobacteriaceae</taxon>
        <taxon>Mycobacterium</taxon>
        <taxon>Mycobacterium simiae complex</taxon>
    </lineage>
</organism>
<accession>A0A7I7QI77</accession>
<name>A0A7I7QI77_9MYCO</name>
<gene>
    <name evidence="1" type="ORF">MSTO_59820</name>
</gene>
<evidence type="ECO:0000313" key="2">
    <source>
        <dbReference type="Proteomes" id="UP000467130"/>
    </source>
</evidence>
<keyword evidence="2" id="KW-1185">Reference proteome</keyword>
<dbReference type="Proteomes" id="UP000467130">
    <property type="component" value="Chromosome"/>
</dbReference>
<dbReference type="KEGG" id="msto:MSTO_59820"/>
<dbReference type="SUPFAM" id="SSF159245">
    <property type="entry name" value="AttH-like"/>
    <property type="match status" value="1"/>
</dbReference>
<evidence type="ECO:0000313" key="1">
    <source>
        <dbReference type="EMBL" id="BBY25777.1"/>
    </source>
</evidence>
<sequence>MTVIDITEAWGPLAEPIHSDAAGPTDPVWKDNAYLSFWDIGNEVFGSFHVSTSPNGTGARRARCSISVPGNALEIIEDLPPGSFASESIDFGLSGVISVRHPRLRADLVNTPLFVAADYAVGGVVLELVPGKPLQHFQQACELRGTLMLDGTESPVQARGMRDRTWGFRDESAQWIEYAGLVAVIDDTFITVMKFLGADGTLRSDGFVIDADRSRTISDVTFGRNAAGQFRLARLRDSEGAPGWSRSRHGWPDSSFRWAPTPRDPRLAPMTTLWCWTARTVRALAFSSRASCIGCSDR</sequence>
<dbReference type="AlphaFoldDB" id="A0A7I7QI77"/>
<dbReference type="EMBL" id="AP022587">
    <property type="protein sequence ID" value="BBY25777.1"/>
    <property type="molecule type" value="Genomic_DNA"/>
</dbReference>